<dbReference type="HOGENOM" id="CLU_2512606_0_0_1"/>
<dbReference type="EMBL" id="KB446545">
    <property type="protein sequence ID" value="EME39684.1"/>
    <property type="molecule type" value="Genomic_DNA"/>
</dbReference>
<gene>
    <name evidence="2" type="ORF">DOTSEDRAFT_75359</name>
</gene>
<sequence length="85" mass="9108">MLPEMHSNRAKGLMSASNLPWVQRAMPVTHRSGLRTGRSNSNRTLKEPPQSGVCGVTGCVALSAFTRSMLLLVNGSFATFDATTT</sequence>
<reference evidence="3" key="1">
    <citation type="journal article" date="2012" name="PLoS Genet.">
        <title>The genomes of the fungal plant pathogens Cladosporium fulvum and Dothistroma septosporum reveal adaptation to different hosts and lifestyles but also signatures of common ancestry.</title>
        <authorList>
            <person name="de Wit P.J.G.M."/>
            <person name="van der Burgt A."/>
            <person name="Oekmen B."/>
            <person name="Stergiopoulos I."/>
            <person name="Abd-Elsalam K.A."/>
            <person name="Aerts A.L."/>
            <person name="Bahkali A.H."/>
            <person name="Beenen H.G."/>
            <person name="Chettri P."/>
            <person name="Cox M.P."/>
            <person name="Datema E."/>
            <person name="de Vries R.P."/>
            <person name="Dhillon B."/>
            <person name="Ganley A.R."/>
            <person name="Griffiths S.A."/>
            <person name="Guo Y."/>
            <person name="Hamelin R.C."/>
            <person name="Henrissat B."/>
            <person name="Kabir M.S."/>
            <person name="Jashni M.K."/>
            <person name="Kema G."/>
            <person name="Klaubauf S."/>
            <person name="Lapidus A."/>
            <person name="Levasseur A."/>
            <person name="Lindquist E."/>
            <person name="Mehrabi R."/>
            <person name="Ohm R.A."/>
            <person name="Owen T.J."/>
            <person name="Salamov A."/>
            <person name="Schwelm A."/>
            <person name="Schijlen E."/>
            <person name="Sun H."/>
            <person name="van den Burg H.A."/>
            <person name="van Ham R.C.H.J."/>
            <person name="Zhang S."/>
            <person name="Goodwin S.B."/>
            <person name="Grigoriev I.V."/>
            <person name="Collemare J."/>
            <person name="Bradshaw R.E."/>
        </authorList>
    </citation>
    <scope>NUCLEOTIDE SEQUENCE [LARGE SCALE GENOMIC DNA]</scope>
    <source>
        <strain evidence="3">NZE10 / CBS 128990</strain>
    </source>
</reference>
<reference evidence="2 3" key="2">
    <citation type="journal article" date="2012" name="PLoS Pathog.">
        <title>Diverse lifestyles and strategies of plant pathogenesis encoded in the genomes of eighteen Dothideomycetes fungi.</title>
        <authorList>
            <person name="Ohm R.A."/>
            <person name="Feau N."/>
            <person name="Henrissat B."/>
            <person name="Schoch C.L."/>
            <person name="Horwitz B.A."/>
            <person name="Barry K.W."/>
            <person name="Condon B.J."/>
            <person name="Copeland A.C."/>
            <person name="Dhillon B."/>
            <person name="Glaser F."/>
            <person name="Hesse C.N."/>
            <person name="Kosti I."/>
            <person name="LaButti K."/>
            <person name="Lindquist E.A."/>
            <person name="Lucas S."/>
            <person name="Salamov A.A."/>
            <person name="Bradshaw R.E."/>
            <person name="Ciuffetti L."/>
            <person name="Hamelin R.C."/>
            <person name="Kema G.H.J."/>
            <person name="Lawrence C."/>
            <person name="Scott J.A."/>
            <person name="Spatafora J.W."/>
            <person name="Turgeon B.G."/>
            <person name="de Wit P.J.G.M."/>
            <person name="Zhong S."/>
            <person name="Goodwin S.B."/>
            <person name="Grigoriev I.V."/>
        </authorList>
    </citation>
    <scope>NUCLEOTIDE SEQUENCE [LARGE SCALE GENOMIC DNA]</scope>
    <source>
        <strain evidence="3">NZE10 / CBS 128990</strain>
    </source>
</reference>
<proteinExistence type="predicted"/>
<organism evidence="2 3">
    <name type="scientific">Dothistroma septosporum (strain NZE10 / CBS 128990)</name>
    <name type="common">Red band needle blight fungus</name>
    <name type="synonym">Mycosphaerella pini</name>
    <dbReference type="NCBI Taxonomy" id="675120"/>
    <lineage>
        <taxon>Eukaryota</taxon>
        <taxon>Fungi</taxon>
        <taxon>Dikarya</taxon>
        <taxon>Ascomycota</taxon>
        <taxon>Pezizomycotina</taxon>
        <taxon>Dothideomycetes</taxon>
        <taxon>Dothideomycetidae</taxon>
        <taxon>Mycosphaerellales</taxon>
        <taxon>Mycosphaerellaceae</taxon>
        <taxon>Dothistroma</taxon>
    </lineage>
</organism>
<evidence type="ECO:0000313" key="2">
    <source>
        <dbReference type="EMBL" id="EME39684.1"/>
    </source>
</evidence>
<dbReference type="Proteomes" id="UP000016933">
    <property type="component" value="Unassembled WGS sequence"/>
</dbReference>
<protein>
    <submittedName>
        <fullName evidence="2">Uncharacterized protein</fullName>
    </submittedName>
</protein>
<keyword evidence="3" id="KW-1185">Reference proteome</keyword>
<evidence type="ECO:0000256" key="1">
    <source>
        <dbReference type="SAM" id="MobiDB-lite"/>
    </source>
</evidence>
<name>M2Y318_DOTSN</name>
<feature type="region of interest" description="Disordered" evidence="1">
    <location>
        <begin position="30"/>
        <end position="50"/>
    </location>
</feature>
<evidence type="ECO:0000313" key="3">
    <source>
        <dbReference type="Proteomes" id="UP000016933"/>
    </source>
</evidence>
<dbReference type="AlphaFoldDB" id="M2Y318"/>
<accession>M2Y318</accession>